<dbReference type="RefSeq" id="XP_003285830.1">
    <property type="nucleotide sequence ID" value="XM_003285782.1"/>
</dbReference>
<evidence type="ECO:0000313" key="1">
    <source>
        <dbReference type="EMBL" id="EGC37642.1"/>
    </source>
</evidence>
<accession>F0ZEK1</accession>
<dbReference type="InParanoid" id="F0ZEK1"/>
<dbReference type="GeneID" id="10499398"/>
<dbReference type="VEuPathDB" id="AmoebaDB:DICPUDRAFT_149748"/>
<proteinExistence type="predicted"/>
<organism evidence="1 2">
    <name type="scientific">Dictyostelium purpureum</name>
    <name type="common">Slime mold</name>
    <dbReference type="NCBI Taxonomy" id="5786"/>
    <lineage>
        <taxon>Eukaryota</taxon>
        <taxon>Amoebozoa</taxon>
        <taxon>Evosea</taxon>
        <taxon>Eumycetozoa</taxon>
        <taxon>Dictyostelia</taxon>
        <taxon>Dictyosteliales</taxon>
        <taxon>Dictyosteliaceae</taxon>
        <taxon>Dictyostelium</taxon>
    </lineage>
</organism>
<evidence type="ECO:0000313" key="2">
    <source>
        <dbReference type="Proteomes" id="UP000001064"/>
    </source>
</evidence>
<dbReference type="AlphaFoldDB" id="F0ZEK1"/>
<keyword evidence="2" id="KW-1185">Reference proteome</keyword>
<dbReference type="Proteomes" id="UP000001064">
    <property type="component" value="Unassembled WGS sequence"/>
</dbReference>
<dbReference type="FunCoup" id="F0ZEK1">
    <property type="interactions" value="937"/>
</dbReference>
<dbReference type="eggNOG" id="ENOG502RIPV">
    <property type="taxonomic scope" value="Eukaryota"/>
</dbReference>
<dbReference type="OMA" id="YPKDGAP"/>
<gene>
    <name evidence="1" type="ORF">DICPUDRAFT_149748</name>
</gene>
<reference evidence="2" key="1">
    <citation type="journal article" date="2011" name="Genome Biol.">
        <title>Comparative genomics of the social amoebae Dictyostelium discoideum and Dictyostelium purpureum.</title>
        <authorList>
            <consortium name="US DOE Joint Genome Institute (JGI-PGF)"/>
            <person name="Sucgang R."/>
            <person name="Kuo A."/>
            <person name="Tian X."/>
            <person name="Salerno W."/>
            <person name="Parikh A."/>
            <person name="Feasley C.L."/>
            <person name="Dalin E."/>
            <person name="Tu H."/>
            <person name="Huang E."/>
            <person name="Barry K."/>
            <person name="Lindquist E."/>
            <person name="Shapiro H."/>
            <person name="Bruce D."/>
            <person name="Schmutz J."/>
            <person name="Salamov A."/>
            <person name="Fey P."/>
            <person name="Gaudet P."/>
            <person name="Anjard C."/>
            <person name="Babu M.M."/>
            <person name="Basu S."/>
            <person name="Bushmanova Y."/>
            <person name="van der Wel H."/>
            <person name="Katoh-Kurasawa M."/>
            <person name="Dinh C."/>
            <person name="Coutinho P.M."/>
            <person name="Saito T."/>
            <person name="Elias M."/>
            <person name="Schaap P."/>
            <person name="Kay R.R."/>
            <person name="Henrissat B."/>
            <person name="Eichinger L."/>
            <person name="Rivero F."/>
            <person name="Putnam N.H."/>
            <person name="West C.M."/>
            <person name="Loomis W.F."/>
            <person name="Chisholm R.L."/>
            <person name="Shaulsky G."/>
            <person name="Strassmann J.E."/>
            <person name="Queller D.C."/>
            <person name="Kuspa A."/>
            <person name="Grigoriev I.V."/>
        </authorList>
    </citation>
    <scope>NUCLEOTIDE SEQUENCE [LARGE SCALE GENOMIC DNA]</scope>
    <source>
        <strain evidence="2">QSDP1</strain>
    </source>
</reference>
<protein>
    <submittedName>
        <fullName evidence="1">Uncharacterized protein</fullName>
    </submittedName>
</protein>
<name>F0ZEK1_DICPU</name>
<sequence>MALLNSLKSILNFSNSSSNCTLLNNNQINFYGNSKISKLPPGYFEQSSFQTKGFVVEYPKDGAPISC</sequence>
<dbReference type="KEGG" id="dpp:DICPUDRAFT_149748"/>
<dbReference type="EMBL" id="GL870994">
    <property type="protein sequence ID" value="EGC37642.1"/>
    <property type="molecule type" value="Genomic_DNA"/>
</dbReference>